<dbReference type="EMBL" id="JARIHO010000012">
    <property type="protein sequence ID" value="KAJ7352694.1"/>
    <property type="molecule type" value="Genomic_DNA"/>
</dbReference>
<reference evidence="2" key="1">
    <citation type="submission" date="2023-03" db="EMBL/GenBank/DDBJ databases">
        <title>Massive genome expansion in bonnet fungi (Mycena s.s.) driven by repeated elements and novel gene families across ecological guilds.</title>
        <authorList>
            <consortium name="Lawrence Berkeley National Laboratory"/>
            <person name="Harder C.B."/>
            <person name="Miyauchi S."/>
            <person name="Viragh M."/>
            <person name="Kuo A."/>
            <person name="Thoen E."/>
            <person name="Andreopoulos B."/>
            <person name="Lu D."/>
            <person name="Skrede I."/>
            <person name="Drula E."/>
            <person name="Henrissat B."/>
            <person name="Morin E."/>
            <person name="Kohler A."/>
            <person name="Barry K."/>
            <person name="LaButti K."/>
            <person name="Morin E."/>
            <person name="Salamov A."/>
            <person name="Lipzen A."/>
            <person name="Mereny Z."/>
            <person name="Hegedus B."/>
            <person name="Baldrian P."/>
            <person name="Stursova M."/>
            <person name="Weitz H."/>
            <person name="Taylor A."/>
            <person name="Grigoriev I.V."/>
            <person name="Nagy L.G."/>
            <person name="Martin F."/>
            <person name="Kauserud H."/>
        </authorList>
    </citation>
    <scope>NUCLEOTIDE SEQUENCE</scope>
    <source>
        <strain evidence="2">CBHHK002</strain>
    </source>
</reference>
<gene>
    <name evidence="2" type="ORF">DFH08DRAFT_1078302</name>
</gene>
<accession>A0AAD7EV36</accession>
<dbReference type="AlphaFoldDB" id="A0AAD7EV36"/>
<proteinExistence type="predicted"/>
<protein>
    <submittedName>
        <fullName evidence="2">Uncharacterized protein</fullName>
    </submittedName>
</protein>
<dbReference type="Proteomes" id="UP001218218">
    <property type="component" value="Unassembled WGS sequence"/>
</dbReference>
<comment type="caution">
    <text evidence="2">The sequence shown here is derived from an EMBL/GenBank/DDBJ whole genome shotgun (WGS) entry which is preliminary data.</text>
</comment>
<evidence type="ECO:0000256" key="1">
    <source>
        <dbReference type="SAM" id="MobiDB-lite"/>
    </source>
</evidence>
<sequence>MHGPRPASACAASEGQLRRRRMTQGRWAMVEQIRWAQSLRLNQLHILPHPTPIASTSTSPPRPAPSHRAHLHPPHPLLPPLLHPLVAKAPRRIQPRKQPAQRLVIEAQRLVLRAAGENGVFCSRGGVCVAVGSANGRGCAGRRGVDLRQKHNLNDSFGRVVNAASRSPLPVRAPLASSNQVFRCGADFGAGEKKNTVAN</sequence>
<organism evidence="2 3">
    <name type="scientific">Mycena albidolilacea</name>
    <dbReference type="NCBI Taxonomy" id="1033008"/>
    <lineage>
        <taxon>Eukaryota</taxon>
        <taxon>Fungi</taxon>
        <taxon>Dikarya</taxon>
        <taxon>Basidiomycota</taxon>
        <taxon>Agaricomycotina</taxon>
        <taxon>Agaricomycetes</taxon>
        <taxon>Agaricomycetidae</taxon>
        <taxon>Agaricales</taxon>
        <taxon>Marasmiineae</taxon>
        <taxon>Mycenaceae</taxon>
        <taxon>Mycena</taxon>
    </lineage>
</organism>
<feature type="region of interest" description="Disordered" evidence="1">
    <location>
        <begin position="50"/>
        <end position="72"/>
    </location>
</feature>
<evidence type="ECO:0000313" key="2">
    <source>
        <dbReference type="EMBL" id="KAJ7352694.1"/>
    </source>
</evidence>
<keyword evidence="3" id="KW-1185">Reference proteome</keyword>
<evidence type="ECO:0000313" key="3">
    <source>
        <dbReference type="Proteomes" id="UP001218218"/>
    </source>
</evidence>
<name>A0AAD7EV36_9AGAR</name>